<comment type="caution">
    <text evidence="1">The sequence shown here is derived from an EMBL/GenBank/DDBJ whole genome shotgun (WGS) entry which is preliminary data.</text>
</comment>
<protein>
    <submittedName>
        <fullName evidence="1">Uncharacterized protein (PEP-CTERM system associated)</fullName>
    </submittedName>
</protein>
<keyword evidence="2" id="KW-1185">Reference proteome</keyword>
<dbReference type="EMBL" id="SMFX01000001">
    <property type="protein sequence ID" value="TCK19391.1"/>
    <property type="molecule type" value="Genomic_DNA"/>
</dbReference>
<organism evidence="1 2">
    <name type="scientific">Thiogranum longum</name>
    <dbReference type="NCBI Taxonomy" id="1537524"/>
    <lineage>
        <taxon>Bacteria</taxon>
        <taxon>Pseudomonadati</taxon>
        <taxon>Pseudomonadota</taxon>
        <taxon>Gammaproteobacteria</taxon>
        <taxon>Chromatiales</taxon>
        <taxon>Ectothiorhodospiraceae</taxon>
        <taxon>Thiogranum</taxon>
    </lineage>
</organism>
<sequence>MRATFRNITAGLIIISNAGTVFGAEWKIDPTLRLRTGYNDNLRLSTNNEISTAEATFSPDAVFSVTTPTSGASGKVGFDFRRYEEDSDLDDNNTRLDLNTFHNMERSRLGLDLGFIKDTTLDSQLEATGLAFDRIPRRRITVSPNWSYSFNERTRLSASYGYTDVEYNNSSNTAFVNYNLNSGQLALNRVLNEKTTASLTLSGSKSSNDNDIESVNANLQGGVSYRYSETLSASLFIGVRRTEVDFSQTSQIPIFSGNTIIGFVPLTQDISNSDWGSTYSASIDKAFLLGNIGLSASRDISNDINGQPIETTRVRATSLYRFSEILSANLNLAFFNSQSSNNVGNSLNRNYYEIEPTFTWAMKKFWSLSGSYRYRKQTFDDIKDDATQNAAYLTLAYRWPKIAVSR</sequence>
<dbReference type="Proteomes" id="UP000295707">
    <property type="component" value="Unassembled WGS sequence"/>
</dbReference>
<proteinExistence type="predicted"/>
<dbReference type="SUPFAM" id="SSF56935">
    <property type="entry name" value="Porins"/>
    <property type="match status" value="1"/>
</dbReference>
<dbReference type="AlphaFoldDB" id="A0A4R1HF53"/>
<gene>
    <name evidence="1" type="ORF">DFR30_2702</name>
</gene>
<evidence type="ECO:0000313" key="1">
    <source>
        <dbReference type="EMBL" id="TCK19391.1"/>
    </source>
</evidence>
<reference evidence="1 2" key="1">
    <citation type="submission" date="2019-03" db="EMBL/GenBank/DDBJ databases">
        <title>Genomic Encyclopedia of Type Strains, Phase IV (KMG-IV): sequencing the most valuable type-strain genomes for metagenomic binning, comparative biology and taxonomic classification.</title>
        <authorList>
            <person name="Goeker M."/>
        </authorList>
    </citation>
    <scope>NUCLEOTIDE SEQUENCE [LARGE SCALE GENOMIC DNA]</scope>
    <source>
        <strain evidence="1 2">DSM 19610</strain>
    </source>
</reference>
<evidence type="ECO:0000313" key="2">
    <source>
        <dbReference type="Proteomes" id="UP000295707"/>
    </source>
</evidence>
<name>A0A4R1HF53_9GAMM</name>
<dbReference type="OrthoDB" id="8556804at2"/>
<accession>A0A4R1HF53</accession>
<dbReference type="RefSeq" id="WP_132974022.1">
    <property type="nucleotide sequence ID" value="NZ_SMFX01000001.1"/>
</dbReference>